<organism evidence="1 2">
    <name type="scientific">Thermogutta terrifontis</name>
    <dbReference type="NCBI Taxonomy" id="1331910"/>
    <lineage>
        <taxon>Bacteria</taxon>
        <taxon>Pseudomonadati</taxon>
        <taxon>Planctomycetota</taxon>
        <taxon>Planctomycetia</taxon>
        <taxon>Pirellulales</taxon>
        <taxon>Thermoguttaceae</taxon>
        <taxon>Thermogutta</taxon>
    </lineage>
</organism>
<reference evidence="1 2" key="1">
    <citation type="journal article" name="Front. Microbiol.">
        <title>Sugar Metabolism of the First Thermophilic Planctomycete Thermogutta terrifontis: Comparative Genomic and Transcriptomic Approaches.</title>
        <authorList>
            <person name="Elcheninov A.G."/>
            <person name="Menzel P."/>
            <person name="Gudbergsdottir S.R."/>
            <person name="Slesarev A.I."/>
            <person name="Kadnikov V.V."/>
            <person name="Krogh A."/>
            <person name="Bonch-Osmolovskaya E.A."/>
            <person name="Peng X."/>
            <person name="Kublanov I.V."/>
        </authorList>
    </citation>
    <scope>NUCLEOTIDE SEQUENCE [LARGE SCALE GENOMIC DNA]</scope>
    <source>
        <strain evidence="1 2">R1</strain>
    </source>
</reference>
<evidence type="ECO:0000313" key="2">
    <source>
        <dbReference type="Proteomes" id="UP000215086"/>
    </source>
</evidence>
<proteinExistence type="predicted"/>
<keyword evidence="2" id="KW-1185">Reference proteome</keyword>
<name>A0A286RJF1_9BACT</name>
<sequence length="146" mass="15421">MLPLMLVALLATVQFGKYFANLQELAFATRVGAEEAAKTSGLSTMEGDPVPANVVQAVDQQLAAFGVTRRIIVLEHNAGGIPVSLVDPAGAPIPTKLSPVPPGQYVRILITVPKADIMPELLKVFGLHLAGGCKTTTLSTVWAYEK</sequence>
<dbReference type="Proteomes" id="UP000215086">
    <property type="component" value="Chromosome"/>
</dbReference>
<dbReference type="KEGG" id="ttf:THTE_3491"/>
<dbReference type="EMBL" id="CP018477">
    <property type="protein sequence ID" value="ASV76093.1"/>
    <property type="molecule type" value="Genomic_DNA"/>
</dbReference>
<evidence type="ECO:0008006" key="3">
    <source>
        <dbReference type="Google" id="ProtNLM"/>
    </source>
</evidence>
<protein>
    <recommendedName>
        <fullName evidence="3">Pilus assembly protein</fullName>
    </recommendedName>
</protein>
<evidence type="ECO:0000313" key="1">
    <source>
        <dbReference type="EMBL" id="ASV76093.1"/>
    </source>
</evidence>
<accession>A0A286RJF1</accession>
<dbReference type="AlphaFoldDB" id="A0A286RJF1"/>
<gene>
    <name evidence="1" type="ORF">THTE_3491</name>
</gene>